<dbReference type="SFLD" id="SFLDG01014">
    <property type="entry name" value="Terpene_Cyclase_Like_1_N-term"/>
    <property type="match status" value="1"/>
</dbReference>
<dbReference type="SUPFAM" id="SSF48239">
    <property type="entry name" value="Terpenoid cyclases/Protein prenyltransferases"/>
    <property type="match status" value="2"/>
</dbReference>
<evidence type="ECO:0000256" key="2">
    <source>
        <dbReference type="ARBA" id="ARBA00022723"/>
    </source>
</evidence>
<dbReference type="EMBL" id="CAUOFW020004817">
    <property type="protein sequence ID" value="CAK9167360.1"/>
    <property type="molecule type" value="Genomic_DNA"/>
</dbReference>
<dbReference type="InterPro" id="IPR036965">
    <property type="entry name" value="Terpene_synth_N_sf"/>
</dbReference>
<evidence type="ECO:0000313" key="8">
    <source>
        <dbReference type="Proteomes" id="UP001642360"/>
    </source>
</evidence>
<dbReference type="PANTHER" id="PTHR31739:SF4">
    <property type="entry name" value="ENT-COPALYL DIPHOSPHATE SYNTHASE, CHLOROPLASTIC"/>
    <property type="match status" value="1"/>
</dbReference>
<dbReference type="GO" id="GO:0033331">
    <property type="term" value="P:ent-kaurene metabolic process"/>
    <property type="evidence" value="ECO:0007669"/>
    <property type="project" value="UniProtKB-ARBA"/>
</dbReference>
<dbReference type="SFLD" id="SFLDG01605">
    <property type="entry name" value="Terpene_Cyclase_Like_1_N-term"/>
    <property type="match status" value="1"/>
</dbReference>
<comment type="caution">
    <text evidence="7">The sequence shown here is derived from an EMBL/GenBank/DDBJ whole genome shotgun (WGS) entry which is preliminary data.</text>
</comment>
<evidence type="ECO:0000256" key="5">
    <source>
        <dbReference type="ARBA" id="ARBA00066670"/>
    </source>
</evidence>
<feature type="domain" description="Terpene synthase N-terminal" evidence="6">
    <location>
        <begin position="270"/>
        <end position="457"/>
    </location>
</feature>
<evidence type="ECO:0000313" key="7">
    <source>
        <dbReference type="EMBL" id="CAK9167360.1"/>
    </source>
</evidence>
<dbReference type="InterPro" id="IPR001906">
    <property type="entry name" value="Terpene_synth_N"/>
</dbReference>
<dbReference type="SUPFAM" id="SSF48576">
    <property type="entry name" value="Terpenoid synthases"/>
    <property type="match status" value="1"/>
</dbReference>
<reference evidence="7 8" key="1">
    <citation type="submission" date="2024-02" db="EMBL/GenBank/DDBJ databases">
        <authorList>
            <person name="Vignale AGUSTIN F."/>
            <person name="Sosa J E."/>
            <person name="Modenutti C."/>
        </authorList>
    </citation>
    <scope>NUCLEOTIDE SEQUENCE [LARGE SCALE GENOMIC DNA]</scope>
</reference>
<evidence type="ECO:0000256" key="3">
    <source>
        <dbReference type="ARBA" id="ARBA00022842"/>
    </source>
</evidence>
<dbReference type="Gene3D" id="1.50.10.130">
    <property type="entry name" value="Terpene synthase, N-terminal domain"/>
    <property type="match status" value="1"/>
</dbReference>
<dbReference type="EC" id="4.2.3.19" evidence="5"/>
<dbReference type="GO" id="GO:0006721">
    <property type="term" value="P:terpenoid metabolic process"/>
    <property type="evidence" value="ECO:0007669"/>
    <property type="project" value="UniProtKB-ARBA"/>
</dbReference>
<dbReference type="AlphaFoldDB" id="A0ABC8TD70"/>
<comment type="catalytic activity">
    <reaction evidence="4">
        <text>ent-copalyl diphosphate = ent-kaur-16-ene + diphosphate</text>
        <dbReference type="Rhea" id="RHEA:22220"/>
        <dbReference type="ChEBI" id="CHEBI:15415"/>
        <dbReference type="ChEBI" id="CHEBI:33019"/>
        <dbReference type="ChEBI" id="CHEBI:58553"/>
        <dbReference type="EC" id="4.2.3.19"/>
    </reaction>
    <physiologicalReaction direction="left-to-right" evidence="4">
        <dbReference type="Rhea" id="RHEA:22221"/>
    </physiologicalReaction>
</comment>
<organism evidence="7 8">
    <name type="scientific">Ilex paraguariensis</name>
    <name type="common">yerba mate</name>
    <dbReference type="NCBI Taxonomy" id="185542"/>
    <lineage>
        <taxon>Eukaryota</taxon>
        <taxon>Viridiplantae</taxon>
        <taxon>Streptophyta</taxon>
        <taxon>Embryophyta</taxon>
        <taxon>Tracheophyta</taxon>
        <taxon>Spermatophyta</taxon>
        <taxon>Magnoliopsida</taxon>
        <taxon>eudicotyledons</taxon>
        <taxon>Gunneridae</taxon>
        <taxon>Pentapetalae</taxon>
        <taxon>asterids</taxon>
        <taxon>campanulids</taxon>
        <taxon>Aquifoliales</taxon>
        <taxon>Aquifoliaceae</taxon>
        <taxon>Ilex</taxon>
    </lineage>
</organism>
<keyword evidence="3" id="KW-0460">Magnesium</keyword>
<dbReference type="Pfam" id="PF01397">
    <property type="entry name" value="Terpene_synth"/>
    <property type="match status" value="1"/>
</dbReference>
<dbReference type="FunFam" id="1.50.10.130:FF:000002">
    <property type="entry name" value="Ent-copalyl diphosphate synthase, chloroplastic"/>
    <property type="match status" value="1"/>
</dbReference>
<evidence type="ECO:0000256" key="4">
    <source>
        <dbReference type="ARBA" id="ARBA00050853"/>
    </source>
</evidence>
<dbReference type="PANTHER" id="PTHR31739">
    <property type="entry name" value="ENT-COPALYL DIPHOSPHATE SYNTHASE, CHLOROPLASTIC"/>
    <property type="match status" value="1"/>
</dbReference>
<keyword evidence="2" id="KW-0479">Metal-binding</keyword>
<dbReference type="GO" id="GO:0046872">
    <property type="term" value="F:metal ion binding"/>
    <property type="evidence" value="ECO:0007669"/>
    <property type="project" value="UniProtKB-KW"/>
</dbReference>
<dbReference type="FunFam" id="1.50.10.160:FF:000001">
    <property type="entry name" value="Ent-copalyl diphosphate synthase"/>
    <property type="match status" value="1"/>
</dbReference>
<gene>
    <name evidence="7" type="ORF">ILEXP_LOCUS36627</name>
</gene>
<dbReference type="Proteomes" id="UP001642360">
    <property type="component" value="Unassembled WGS sequence"/>
</dbReference>
<dbReference type="Gene3D" id="1.50.10.160">
    <property type="match status" value="1"/>
</dbReference>
<comment type="cofactor">
    <cofactor evidence="1">
        <name>Mg(2+)</name>
        <dbReference type="ChEBI" id="CHEBI:18420"/>
    </cofactor>
</comment>
<dbReference type="InterPro" id="IPR050148">
    <property type="entry name" value="Terpene_synthase-like"/>
</dbReference>
<protein>
    <recommendedName>
        <fullName evidence="5">ent-kaurene synthase</fullName>
        <ecNumber evidence="5">4.2.3.19</ecNumber>
    </recommendedName>
</protein>
<name>A0ABC8TD70_9AQUA</name>
<evidence type="ECO:0000259" key="6">
    <source>
        <dbReference type="Pfam" id="PF01397"/>
    </source>
</evidence>
<dbReference type="InterPro" id="IPR008930">
    <property type="entry name" value="Terpenoid_cyclase/PrenylTrfase"/>
</dbReference>
<evidence type="ECO:0000256" key="1">
    <source>
        <dbReference type="ARBA" id="ARBA00001946"/>
    </source>
</evidence>
<accession>A0ABC8TD70</accession>
<sequence>MSSHSMTTFLLGYSRTFGGSVSCSPTHKPSKLFAGFWSSGAEAKWLEYSIRLQRCNVFKQTEEYTTVFLNGFVGADTEEETLKVSTSNKIKEHVDKIQSMLVSMGEGEISISAYDTAWVALVEDINGGGVPQFPNSLQWIANNQLPDGSWGESNIFSAYDRLISTLACVVALKSWNIHPNRIEKGLSFIKENICKLEDENAEEMLVGFEVGFPSLMEIARKLDIEVPDESPFLQDIYAKRNVKLSRIPKDFMHTGPSTLLHSLEGMQDLEWEKLLKLQSPDGSFLYSPSSTAFALMQTKDENCLRYLNKTVEKFNGGVPHAYPVDIFEHCWVVDRLQRLGISRYFKSEIGECIDYVYRFWTEEGIGWTGNTSVHDLDDTAMSFRLLRWNGYKVSADAFQHFESGGEFFCFARECNQGVTVMFNLYRASQVMFPGEKILEDAKKFSSKFLREKQANNELLDKWIIAKDLPGEKATQVGYALELPWYASLPRVEARFYLEQYGGEDDIWIAKSLYRMPYISNNTYLELAKLDYNNCQALHRQEWNRIQKWYAECNLGQFGLSQRSLLCAYYLAAASVFEPESANVRLAWAKTNTLIATIMSYFDREHTSREQRTAFLHDFRNSSNCSRDAVNNGRNQTGHELVQALLGALHQFTLDALLAHGRDIYHQLYQAWVMWLTKWQEEGEGQGEAELLVRTINLCAGRWVSQERLPHFEYYCLSEISNRVCHQLRQYQDCKARETNNYNTNTISMTTTEIESDMQKLVQLVLCNSSEGGLDPDSKQTFLTVAKTFYYTAYCNPTTINFHIAKILFESVFSLVMTL</sequence>
<keyword evidence="8" id="KW-1185">Reference proteome</keyword>
<dbReference type="GO" id="GO:0009899">
    <property type="term" value="F:ent-kaurene synthase activity"/>
    <property type="evidence" value="ECO:0007669"/>
    <property type="project" value="UniProtKB-EC"/>
</dbReference>
<dbReference type="Gene3D" id="1.10.600.10">
    <property type="entry name" value="Farnesyl Diphosphate Synthase"/>
    <property type="match status" value="1"/>
</dbReference>
<dbReference type="InterPro" id="IPR008949">
    <property type="entry name" value="Isoprenoid_synthase_dom_sf"/>
</dbReference>
<proteinExistence type="predicted"/>